<organism evidence="11 12">
    <name type="scientific">Thiomicrorhabdus marina</name>
    <dbReference type="NCBI Taxonomy" id="2818442"/>
    <lineage>
        <taxon>Bacteria</taxon>
        <taxon>Pseudomonadati</taxon>
        <taxon>Pseudomonadota</taxon>
        <taxon>Gammaproteobacteria</taxon>
        <taxon>Thiotrichales</taxon>
        <taxon>Piscirickettsiaceae</taxon>
        <taxon>Thiomicrorhabdus</taxon>
    </lineage>
</organism>
<keyword evidence="11" id="KW-0969">Cilium</keyword>
<evidence type="ECO:0000313" key="12">
    <source>
        <dbReference type="Proteomes" id="UP000664835"/>
    </source>
</evidence>
<evidence type="ECO:0000256" key="4">
    <source>
        <dbReference type="ARBA" id="ARBA00022475"/>
    </source>
</evidence>
<protein>
    <recommendedName>
        <fullName evidence="10">Flagellar protein FliL</fullName>
    </recommendedName>
</protein>
<comment type="subcellular location">
    <subcellularLocation>
        <location evidence="10">Cell inner membrane</location>
    </subcellularLocation>
    <subcellularLocation>
        <location evidence="2">Cell membrane</location>
        <topology evidence="2">Single-pass membrane protein</topology>
    </subcellularLocation>
</comment>
<keyword evidence="9 10" id="KW-0472">Membrane</keyword>
<keyword evidence="6" id="KW-0812">Transmembrane</keyword>
<comment type="caution">
    <text evidence="11">The sequence shown here is derived from an EMBL/GenBank/DDBJ whole genome shotgun (WGS) entry which is preliminary data.</text>
</comment>
<keyword evidence="11" id="KW-0282">Flagellum</keyword>
<dbReference type="Pfam" id="PF03748">
    <property type="entry name" value="FliL"/>
    <property type="match status" value="1"/>
</dbReference>
<keyword evidence="5 10" id="KW-0145">Chemotaxis</keyword>
<evidence type="ECO:0000256" key="3">
    <source>
        <dbReference type="ARBA" id="ARBA00008281"/>
    </source>
</evidence>
<comment type="function">
    <text evidence="1 10">Controls the rotational direction of flagella during chemotaxis.</text>
</comment>
<accession>A0ABS3Q1Q9</accession>
<dbReference type="PANTHER" id="PTHR35091:SF2">
    <property type="entry name" value="FLAGELLAR PROTEIN FLIL"/>
    <property type="match status" value="1"/>
</dbReference>
<reference evidence="11 12" key="1">
    <citation type="submission" date="2021-03" db="EMBL/GenBank/DDBJ databases">
        <title>Thiomicrorhabdus sp.nov.,novel sulfur-oxidizing bacteria isolated from coastal sediment.</title>
        <authorList>
            <person name="Liu X."/>
        </authorList>
    </citation>
    <scope>NUCLEOTIDE SEQUENCE [LARGE SCALE GENOMIC DNA]</scope>
    <source>
        <strain evidence="11 12">6S2-11</strain>
    </source>
</reference>
<keyword evidence="4" id="KW-1003">Cell membrane</keyword>
<keyword evidence="12" id="KW-1185">Reference proteome</keyword>
<evidence type="ECO:0000256" key="10">
    <source>
        <dbReference type="RuleBase" id="RU364125"/>
    </source>
</evidence>
<comment type="similarity">
    <text evidence="3 10">Belongs to the FliL family.</text>
</comment>
<dbReference type="InterPro" id="IPR005503">
    <property type="entry name" value="FliL"/>
</dbReference>
<evidence type="ECO:0000256" key="9">
    <source>
        <dbReference type="ARBA" id="ARBA00023136"/>
    </source>
</evidence>
<dbReference type="PANTHER" id="PTHR35091">
    <property type="entry name" value="FLAGELLAR PROTEIN FLIL"/>
    <property type="match status" value="1"/>
</dbReference>
<keyword evidence="11" id="KW-0966">Cell projection</keyword>
<evidence type="ECO:0000256" key="1">
    <source>
        <dbReference type="ARBA" id="ARBA00002254"/>
    </source>
</evidence>
<keyword evidence="7 10" id="KW-0283">Flagellar rotation</keyword>
<evidence type="ECO:0000256" key="6">
    <source>
        <dbReference type="ARBA" id="ARBA00022692"/>
    </source>
</evidence>
<keyword evidence="8" id="KW-1133">Transmembrane helix</keyword>
<dbReference type="EMBL" id="JAGETV010000002">
    <property type="protein sequence ID" value="MBO1926249.1"/>
    <property type="molecule type" value="Genomic_DNA"/>
</dbReference>
<evidence type="ECO:0000256" key="8">
    <source>
        <dbReference type="ARBA" id="ARBA00022989"/>
    </source>
</evidence>
<proteinExistence type="inferred from homology"/>
<gene>
    <name evidence="11" type="ORF">J3998_01560</name>
</gene>
<keyword evidence="10" id="KW-0997">Cell inner membrane</keyword>
<evidence type="ECO:0000256" key="7">
    <source>
        <dbReference type="ARBA" id="ARBA00022779"/>
    </source>
</evidence>
<name>A0ABS3Q1Q9_9GAMM</name>
<sequence>MPASSIPLYRFSYNNSHHFLETFLMTKTTAWLLSALLTLGLSTPTISMAEESQFPAYSPKYKQFDPPAEKIPKYFAMDKNIVNFQGEGQAKFLAIDLKFMSYYPQLVEVEMEHLRPILKNDIDRVLRSQKFSDLKTPDGPDVLREEILKTAREILEKHRLYPDLLIDVYLERFVMQ</sequence>
<evidence type="ECO:0000256" key="2">
    <source>
        <dbReference type="ARBA" id="ARBA00004162"/>
    </source>
</evidence>
<evidence type="ECO:0000313" key="11">
    <source>
        <dbReference type="EMBL" id="MBO1926249.1"/>
    </source>
</evidence>
<evidence type="ECO:0000256" key="5">
    <source>
        <dbReference type="ARBA" id="ARBA00022500"/>
    </source>
</evidence>
<dbReference type="Proteomes" id="UP000664835">
    <property type="component" value="Unassembled WGS sequence"/>
</dbReference>